<dbReference type="Gene3D" id="1.10.10.60">
    <property type="entry name" value="Homeodomain-like"/>
    <property type="match status" value="2"/>
</dbReference>
<dbReference type="PRINTS" id="PR00032">
    <property type="entry name" value="HTHARAC"/>
</dbReference>
<dbReference type="PANTHER" id="PTHR43280">
    <property type="entry name" value="ARAC-FAMILY TRANSCRIPTIONAL REGULATOR"/>
    <property type="match status" value="1"/>
</dbReference>
<feature type="domain" description="HTH araC/xylS-type" evidence="4">
    <location>
        <begin position="200"/>
        <end position="298"/>
    </location>
</feature>
<dbReference type="SUPFAM" id="SSF46689">
    <property type="entry name" value="Homeodomain-like"/>
    <property type="match status" value="1"/>
</dbReference>
<reference evidence="5" key="1">
    <citation type="submission" date="2020-12" db="EMBL/GenBank/DDBJ databases">
        <title>M. sibirica DSM 26468T genome.</title>
        <authorList>
            <person name="Thieme N."/>
            <person name="Rettenmaier R."/>
            <person name="Zverlov V."/>
            <person name="Liebl W."/>
        </authorList>
    </citation>
    <scope>NUCLEOTIDE SEQUENCE</scope>
    <source>
        <strain evidence="5">DSM 26468</strain>
    </source>
</reference>
<dbReference type="GO" id="GO:0043565">
    <property type="term" value="F:sequence-specific DNA binding"/>
    <property type="evidence" value="ECO:0007669"/>
    <property type="project" value="InterPro"/>
</dbReference>
<gene>
    <name evidence="5" type="ORF">I5677_15005</name>
</gene>
<evidence type="ECO:0000259" key="4">
    <source>
        <dbReference type="PROSITE" id="PS01124"/>
    </source>
</evidence>
<dbReference type="InterPro" id="IPR020449">
    <property type="entry name" value="Tscrpt_reg_AraC-type_HTH"/>
</dbReference>
<accession>A0A8J7KXT2</accession>
<name>A0A8J7KXT2_9FIRM</name>
<dbReference type="PROSITE" id="PS01124">
    <property type="entry name" value="HTH_ARAC_FAMILY_2"/>
    <property type="match status" value="1"/>
</dbReference>
<proteinExistence type="predicted"/>
<dbReference type="GO" id="GO:0003700">
    <property type="term" value="F:DNA-binding transcription factor activity"/>
    <property type="evidence" value="ECO:0007669"/>
    <property type="project" value="InterPro"/>
</dbReference>
<dbReference type="SMART" id="SM00342">
    <property type="entry name" value="HTH_ARAC"/>
    <property type="match status" value="1"/>
</dbReference>
<evidence type="ECO:0000256" key="2">
    <source>
        <dbReference type="ARBA" id="ARBA00023125"/>
    </source>
</evidence>
<dbReference type="InterPro" id="IPR009057">
    <property type="entry name" value="Homeodomain-like_sf"/>
</dbReference>
<dbReference type="Proteomes" id="UP000623269">
    <property type="component" value="Unassembled WGS sequence"/>
</dbReference>
<dbReference type="InterPro" id="IPR018062">
    <property type="entry name" value="HTH_AraC-typ_CS"/>
</dbReference>
<evidence type="ECO:0000256" key="1">
    <source>
        <dbReference type="ARBA" id="ARBA00023015"/>
    </source>
</evidence>
<dbReference type="InterPro" id="IPR018060">
    <property type="entry name" value="HTH_AraC"/>
</dbReference>
<sequence length="302" mass="35470">MLDTIGFQYFTGYVFALSVSGDPTICMVDEAKEYFKIIYMKSGTCHFLLNQKEIVLTGSNAICLNEKDKIEFHEYPKQDIKVIIFKPKLINGAFDPDYINHPNPSRLSSTIMQDLYYLKQFKWDTQLNRKLLPLRAMDSTVMEHRISQMQEELLKQDNSNWPCRSRSYLFEILFCLVRQEGMDETVSNVQIFNGCSKLAVDVICYLQTCYNQKITIEKLTEEFHTNRTTLLTDFKKYTGSSINRYLVQLRLSMASTLLRDTQLSVEEICERTGFSDISYFSKAFKKRINYTPSEYRRIYNHK</sequence>
<comment type="caution">
    <text evidence="5">The sequence shown here is derived from an EMBL/GenBank/DDBJ whole genome shotgun (WGS) entry which is preliminary data.</text>
</comment>
<dbReference type="PANTHER" id="PTHR43280:SF28">
    <property type="entry name" value="HTH-TYPE TRANSCRIPTIONAL ACTIVATOR RHAS"/>
    <property type="match status" value="1"/>
</dbReference>
<keyword evidence="3" id="KW-0804">Transcription</keyword>
<protein>
    <submittedName>
        <fullName evidence="5">Helix-turn-helix transcriptional regulator</fullName>
    </submittedName>
</protein>
<keyword evidence="1" id="KW-0805">Transcription regulation</keyword>
<dbReference type="RefSeq" id="WP_197662461.1">
    <property type="nucleotide sequence ID" value="NZ_JAEAGR010000018.1"/>
</dbReference>
<evidence type="ECO:0000313" key="5">
    <source>
        <dbReference type="EMBL" id="MBH1942207.1"/>
    </source>
</evidence>
<keyword evidence="2" id="KW-0238">DNA-binding</keyword>
<dbReference type="EMBL" id="JAEAGR010000018">
    <property type="protein sequence ID" value="MBH1942207.1"/>
    <property type="molecule type" value="Genomic_DNA"/>
</dbReference>
<organism evidence="5 6">
    <name type="scientific">Mobilitalea sibirica</name>
    <dbReference type="NCBI Taxonomy" id="1462919"/>
    <lineage>
        <taxon>Bacteria</taxon>
        <taxon>Bacillati</taxon>
        <taxon>Bacillota</taxon>
        <taxon>Clostridia</taxon>
        <taxon>Lachnospirales</taxon>
        <taxon>Lachnospiraceae</taxon>
        <taxon>Mobilitalea</taxon>
    </lineage>
</organism>
<dbReference type="AlphaFoldDB" id="A0A8J7KXT2"/>
<evidence type="ECO:0000256" key="3">
    <source>
        <dbReference type="ARBA" id="ARBA00023163"/>
    </source>
</evidence>
<evidence type="ECO:0000313" key="6">
    <source>
        <dbReference type="Proteomes" id="UP000623269"/>
    </source>
</evidence>
<dbReference type="Pfam" id="PF12833">
    <property type="entry name" value="HTH_18"/>
    <property type="match status" value="1"/>
</dbReference>
<dbReference type="PROSITE" id="PS00041">
    <property type="entry name" value="HTH_ARAC_FAMILY_1"/>
    <property type="match status" value="1"/>
</dbReference>
<keyword evidence="6" id="KW-1185">Reference proteome</keyword>